<evidence type="ECO:0000313" key="3">
    <source>
        <dbReference type="Proteomes" id="UP000030669"/>
    </source>
</evidence>
<gene>
    <name evidence="2" type="ORF">GLOTRDRAFT_123774</name>
</gene>
<dbReference type="RefSeq" id="XP_007860514.1">
    <property type="nucleotide sequence ID" value="XM_007862323.1"/>
</dbReference>
<proteinExistence type="predicted"/>
<dbReference type="AlphaFoldDB" id="S7QJX9"/>
<dbReference type="EMBL" id="KB469296">
    <property type="protein sequence ID" value="EPQ60016.1"/>
    <property type="molecule type" value="Genomic_DNA"/>
</dbReference>
<keyword evidence="3" id="KW-1185">Reference proteome</keyword>
<feature type="signal peptide" evidence="1">
    <location>
        <begin position="1"/>
        <end position="22"/>
    </location>
</feature>
<reference evidence="2 3" key="1">
    <citation type="journal article" date="2012" name="Science">
        <title>The Paleozoic origin of enzymatic lignin decomposition reconstructed from 31 fungal genomes.</title>
        <authorList>
            <person name="Floudas D."/>
            <person name="Binder M."/>
            <person name="Riley R."/>
            <person name="Barry K."/>
            <person name="Blanchette R.A."/>
            <person name="Henrissat B."/>
            <person name="Martinez A.T."/>
            <person name="Otillar R."/>
            <person name="Spatafora J.W."/>
            <person name="Yadav J.S."/>
            <person name="Aerts A."/>
            <person name="Benoit I."/>
            <person name="Boyd A."/>
            <person name="Carlson A."/>
            <person name="Copeland A."/>
            <person name="Coutinho P.M."/>
            <person name="de Vries R.P."/>
            <person name="Ferreira P."/>
            <person name="Findley K."/>
            <person name="Foster B."/>
            <person name="Gaskell J."/>
            <person name="Glotzer D."/>
            <person name="Gorecki P."/>
            <person name="Heitman J."/>
            <person name="Hesse C."/>
            <person name="Hori C."/>
            <person name="Igarashi K."/>
            <person name="Jurgens J.A."/>
            <person name="Kallen N."/>
            <person name="Kersten P."/>
            <person name="Kohler A."/>
            <person name="Kuees U."/>
            <person name="Kumar T.K.A."/>
            <person name="Kuo A."/>
            <person name="LaButti K."/>
            <person name="Larrondo L.F."/>
            <person name="Lindquist E."/>
            <person name="Ling A."/>
            <person name="Lombard V."/>
            <person name="Lucas S."/>
            <person name="Lundell T."/>
            <person name="Martin R."/>
            <person name="McLaughlin D.J."/>
            <person name="Morgenstern I."/>
            <person name="Morin E."/>
            <person name="Murat C."/>
            <person name="Nagy L.G."/>
            <person name="Nolan M."/>
            <person name="Ohm R.A."/>
            <person name="Patyshakuliyeva A."/>
            <person name="Rokas A."/>
            <person name="Ruiz-Duenas F.J."/>
            <person name="Sabat G."/>
            <person name="Salamov A."/>
            <person name="Samejima M."/>
            <person name="Schmutz J."/>
            <person name="Slot J.C."/>
            <person name="St John F."/>
            <person name="Stenlid J."/>
            <person name="Sun H."/>
            <person name="Sun S."/>
            <person name="Syed K."/>
            <person name="Tsang A."/>
            <person name="Wiebenga A."/>
            <person name="Young D."/>
            <person name="Pisabarro A."/>
            <person name="Eastwood D.C."/>
            <person name="Martin F."/>
            <person name="Cullen D."/>
            <person name="Grigoriev I.V."/>
            <person name="Hibbett D.S."/>
        </authorList>
    </citation>
    <scope>NUCLEOTIDE SEQUENCE [LARGE SCALE GENOMIC DNA]</scope>
    <source>
        <strain evidence="2 3">ATCC 11539</strain>
    </source>
</reference>
<dbReference type="GeneID" id="19300998"/>
<organism evidence="2 3">
    <name type="scientific">Gloeophyllum trabeum (strain ATCC 11539 / FP-39264 / Madison 617)</name>
    <name type="common">Brown rot fungus</name>
    <dbReference type="NCBI Taxonomy" id="670483"/>
    <lineage>
        <taxon>Eukaryota</taxon>
        <taxon>Fungi</taxon>
        <taxon>Dikarya</taxon>
        <taxon>Basidiomycota</taxon>
        <taxon>Agaricomycotina</taxon>
        <taxon>Agaricomycetes</taxon>
        <taxon>Gloeophyllales</taxon>
        <taxon>Gloeophyllaceae</taxon>
        <taxon>Gloeophyllum</taxon>
    </lineage>
</organism>
<keyword evidence="1" id="KW-0732">Signal</keyword>
<dbReference type="KEGG" id="gtr:GLOTRDRAFT_123774"/>
<dbReference type="HOGENOM" id="CLU_1686780_0_0_1"/>
<accession>S7QJX9</accession>
<dbReference type="Proteomes" id="UP000030669">
    <property type="component" value="Unassembled WGS sequence"/>
</dbReference>
<protein>
    <recommendedName>
        <fullName evidence="4">Ecp2 effector protein domain-containing protein</fullName>
    </recommendedName>
</protein>
<evidence type="ECO:0000313" key="2">
    <source>
        <dbReference type="EMBL" id="EPQ60016.1"/>
    </source>
</evidence>
<sequence>MLGLRSTILAVSLATLVPIVAAVIDPSDGKVFCDQGDRGIPKAFAQDIINNIDTSKFDFGVPGSNLLFTFGTDCLSRSQTGQQFCCQVAFVNANGNQGTVTMTANSRSTGADSLGGQTDGATLKKLAMNILNNCWTSGGDHSGRWAGDGFQVGLSGGTC</sequence>
<feature type="chain" id="PRO_5004556191" description="Ecp2 effector protein domain-containing protein" evidence="1">
    <location>
        <begin position="23"/>
        <end position="159"/>
    </location>
</feature>
<evidence type="ECO:0008006" key="4">
    <source>
        <dbReference type="Google" id="ProtNLM"/>
    </source>
</evidence>
<evidence type="ECO:0000256" key="1">
    <source>
        <dbReference type="SAM" id="SignalP"/>
    </source>
</evidence>
<name>S7QJX9_GLOTA</name>